<sequence>MVLSTEEASSTLLDFYKHVSIHYVFGVFLQFGVFYPFPSDSGYRKYKLSLKINCCTLKQSKSLKEDPEILEALSLAASWRDVGRNASIPEDEEKEYQDWPTKFVTEILQI</sequence>
<dbReference type="AlphaFoldDB" id="A0A1V4K968"/>
<dbReference type="EMBL" id="LSYS01004144">
    <property type="protein sequence ID" value="OPJ80996.1"/>
    <property type="molecule type" value="Genomic_DNA"/>
</dbReference>
<keyword evidence="1" id="KW-0812">Transmembrane</keyword>
<feature type="transmembrane region" description="Helical" evidence="1">
    <location>
        <begin position="20"/>
        <end position="37"/>
    </location>
</feature>
<evidence type="ECO:0000256" key="1">
    <source>
        <dbReference type="SAM" id="Phobius"/>
    </source>
</evidence>
<comment type="caution">
    <text evidence="2">The sequence shown here is derived from an EMBL/GenBank/DDBJ whole genome shotgun (WGS) entry which is preliminary data.</text>
</comment>
<evidence type="ECO:0000313" key="2">
    <source>
        <dbReference type="EMBL" id="OPJ80996.1"/>
    </source>
</evidence>
<name>A0A1V4K968_PATFA</name>
<accession>A0A1V4K968</accession>
<gene>
    <name evidence="2" type="ORF">AV530_004360</name>
</gene>
<keyword evidence="1" id="KW-1133">Transmembrane helix</keyword>
<organism evidence="2 3">
    <name type="scientific">Patagioenas fasciata monilis</name>
    <dbReference type="NCBI Taxonomy" id="372326"/>
    <lineage>
        <taxon>Eukaryota</taxon>
        <taxon>Metazoa</taxon>
        <taxon>Chordata</taxon>
        <taxon>Craniata</taxon>
        <taxon>Vertebrata</taxon>
        <taxon>Euteleostomi</taxon>
        <taxon>Archelosauria</taxon>
        <taxon>Archosauria</taxon>
        <taxon>Dinosauria</taxon>
        <taxon>Saurischia</taxon>
        <taxon>Theropoda</taxon>
        <taxon>Coelurosauria</taxon>
        <taxon>Aves</taxon>
        <taxon>Neognathae</taxon>
        <taxon>Neoaves</taxon>
        <taxon>Columbimorphae</taxon>
        <taxon>Columbiformes</taxon>
        <taxon>Columbidae</taxon>
        <taxon>Patagioenas</taxon>
    </lineage>
</organism>
<reference evidence="2 3" key="1">
    <citation type="submission" date="2016-02" db="EMBL/GenBank/DDBJ databases">
        <title>Band-tailed pigeon sequencing and assembly.</title>
        <authorList>
            <person name="Soares A.E."/>
            <person name="Novak B.J."/>
            <person name="Rice E.S."/>
            <person name="O'Connell B."/>
            <person name="Chang D."/>
            <person name="Weber S."/>
            <person name="Shapiro B."/>
        </authorList>
    </citation>
    <scope>NUCLEOTIDE SEQUENCE [LARGE SCALE GENOMIC DNA]</scope>
    <source>
        <strain evidence="2">BTP2013</strain>
        <tissue evidence="2">Blood</tissue>
    </source>
</reference>
<keyword evidence="3" id="KW-1185">Reference proteome</keyword>
<evidence type="ECO:0000313" key="3">
    <source>
        <dbReference type="Proteomes" id="UP000190648"/>
    </source>
</evidence>
<keyword evidence="1" id="KW-0472">Membrane</keyword>
<dbReference type="Proteomes" id="UP000190648">
    <property type="component" value="Unassembled WGS sequence"/>
</dbReference>
<protein>
    <submittedName>
        <fullName evidence="2">Uncharacterized protein</fullName>
    </submittedName>
</protein>
<proteinExistence type="predicted"/>